<organism evidence="2 3">
    <name type="scientific">Arachis hypogaea</name>
    <name type="common">Peanut</name>
    <dbReference type="NCBI Taxonomy" id="3818"/>
    <lineage>
        <taxon>Eukaryota</taxon>
        <taxon>Viridiplantae</taxon>
        <taxon>Streptophyta</taxon>
        <taxon>Embryophyta</taxon>
        <taxon>Tracheophyta</taxon>
        <taxon>Spermatophyta</taxon>
        <taxon>Magnoliopsida</taxon>
        <taxon>eudicotyledons</taxon>
        <taxon>Gunneridae</taxon>
        <taxon>Pentapetalae</taxon>
        <taxon>rosids</taxon>
        <taxon>fabids</taxon>
        <taxon>Fabales</taxon>
        <taxon>Fabaceae</taxon>
        <taxon>Papilionoideae</taxon>
        <taxon>50 kb inversion clade</taxon>
        <taxon>dalbergioids sensu lato</taxon>
        <taxon>Dalbergieae</taxon>
        <taxon>Pterocarpus clade</taxon>
        <taxon>Arachis</taxon>
    </lineage>
</organism>
<feature type="signal peptide" evidence="1">
    <location>
        <begin position="1"/>
        <end position="17"/>
    </location>
</feature>
<accession>A0A445BK02</accession>
<dbReference type="EMBL" id="SDMP01000009">
    <property type="protein sequence ID" value="RYR38931.1"/>
    <property type="molecule type" value="Genomic_DNA"/>
</dbReference>
<comment type="caution">
    <text evidence="2">The sequence shown here is derived from an EMBL/GenBank/DDBJ whole genome shotgun (WGS) entry which is preliminary data.</text>
</comment>
<proteinExistence type="predicted"/>
<evidence type="ECO:0000256" key="1">
    <source>
        <dbReference type="SAM" id="SignalP"/>
    </source>
</evidence>
<keyword evidence="3" id="KW-1185">Reference proteome</keyword>
<name>A0A445BK02_ARAHY</name>
<keyword evidence="1" id="KW-0732">Signal</keyword>
<protein>
    <submittedName>
        <fullName evidence="2">Uncharacterized protein</fullName>
    </submittedName>
</protein>
<evidence type="ECO:0000313" key="3">
    <source>
        <dbReference type="Proteomes" id="UP000289738"/>
    </source>
</evidence>
<gene>
    <name evidence="2" type="ORF">Ahy_A09g044253</name>
</gene>
<dbReference type="AlphaFoldDB" id="A0A445BK02"/>
<reference evidence="2 3" key="1">
    <citation type="submission" date="2019-01" db="EMBL/GenBank/DDBJ databases">
        <title>Sequencing of cultivated peanut Arachis hypogaea provides insights into genome evolution and oil improvement.</title>
        <authorList>
            <person name="Chen X."/>
        </authorList>
    </citation>
    <scope>NUCLEOTIDE SEQUENCE [LARGE SCALE GENOMIC DNA]</scope>
    <source>
        <strain evidence="3">cv. Fuhuasheng</strain>
        <tissue evidence="2">Leaves</tissue>
    </source>
</reference>
<evidence type="ECO:0000313" key="2">
    <source>
        <dbReference type="EMBL" id="RYR38931.1"/>
    </source>
</evidence>
<dbReference type="Proteomes" id="UP000289738">
    <property type="component" value="Chromosome A09"/>
</dbReference>
<feature type="chain" id="PRO_5019317451" evidence="1">
    <location>
        <begin position="18"/>
        <end position="101"/>
    </location>
</feature>
<sequence length="101" mass="11125">MGFGILGFILFLSRCELVVFCGGVHEKIASFSLQTIPHSGFLRPPLKGGSSFTKEAAEIVVLVIDEEGVESLISELVKAVNWTKLFWSSHEQFSCSSNNKF</sequence>